<evidence type="ECO:0000256" key="1">
    <source>
        <dbReference type="SAM" id="MobiDB-lite"/>
    </source>
</evidence>
<evidence type="ECO:0008006" key="4">
    <source>
        <dbReference type="Google" id="ProtNLM"/>
    </source>
</evidence>
<organism evidence="2 3">
    <name type="scientific">Discina gigas</name>
    <dbReference type="NCBI Taxonomy" id="1032678"/>
    <lineage>
        <taxon>Eukaryota</taxon>
        <taxon>Fungi</taxon>
        <taxon>Dikarya</taxon>
        <taxon>Ascomycota</taxon>
        <taxon>Pezizomycotina</taxon>
        <taxon>Pezizomycetes</taxon>
        <taxon>Pezizales</taxon>
        <taxon>Discinaceae</taxon>
        <taxon>Discina</taxon>
    </lineage>
</organism>
<feature type="compositionally biased region" description="Polar residues" evidence="1">
    <location>
        <begin position="166"/>
        <end position="178"/>
    </location>
</feature>
<feature type="region of interest" description="Disordered" evidence="1">
    <location>
        <begin position="147"/>
        <end position="189"/>
    </location>
</feature>
<accession>A0ABR3GNK6</accession>
<dbReference type="EMBL" id="JBBBZM010000034">
    <property type="protein sequence ID" value="KAL0637507.1"/>
    <property type="molecule type" value="Genomic_DNA"/>
</dbReference>
<protein>
    <recommendedName>
        <fullName evidence="4">Transposase</fullName>
    </recommendedName>
</protein>
<reference evidence="2 3" key="1">
    <citation type="submission" date="2024-02" db="EMBL/GenBank/DDBJ databases">
        <title>Discinaceae phylogenomics.</title>
        <authorList>
            <person name="Dirks A.C."/>
            <person name="James T.Y."/>
        </authorList>
    </citation>
    <scope>NUCLEOTIDE SEQUENCE [LARGE SCALE GENOMIC DNA]</scope>
    <source>
        <strain evidence="2 3">ACD0624</strain>
    </source>
</reference>
<name>A0ABR3GNK6_9PEZI</name>
<proteinExistence type="predicted"/>
<dbReference type="Proteomes" id="UP001447188">
    <property type="component" value="Unassembled WGS sequence"/>
</dbReference>
<evidence type="ECO:0000313" key="3">
    <source>
        <dbReference type="Proteomes" id="UP001447188"/>
    </source>
</evidence>
<evidence type="ECO:0000313" key="2">
    <source>
        <dbReference type="EMBL" id="KAL0637507.1"/>
    </source>
</evidence>
<sequence length="189" mass="20226">MPPSGRSATTSMAKRGQILGYASLTGPRSMKLQEIADFTGIPLSTCASIISIAKTRSKETGVLDLCADTNLAPRPTCSKGMNKALTPAQEQALIELATKDRQHERMSYKDLAKEAGLDISPSTVSRILETTVREGCRRTGTFKIRKKKKVIEKPRNGDSVNVGPEVNQSLEPTITSASAGGDSPQHVAT</sequence>
<keyword evidence="3" id="KW-1185">Reference proteome</keyword>
<comment type="caution">
    <text evidence="2">The sequence shown here is derived from an EMBL/GenBank/DDBJ whole genome shotgun (WGS) entry which is preliminary data.</text>
</comment>
<gene>
    <name evidence="2" type="ORF">Q9L58_003564</name>
</gene>